<evidence type="ECO:0000313" key="3">
    <source>
        <dbReference type="Proteomes" id="UP000598820"/>
    </source>
</evidence>
<keyword evidence="1" id="KW-1133">Transmembrane helix</keyword>
<dbReference type="RefSeq" id="WP_190886910.1">
    <property type="nucleotide sequence ID" value="NZ_JACWZY010000007.1"/>
</dbReference>
<feature type="transmembrane region" description="Helical" evidence="1">
    <location>
        <begin position="12"/>
        <end position="36"/>
    </location>
</feature>
<organism evidence="2 3">
    <name type="scientific">Spirosoma profusum</name>
    <dbReference type="NCBI Taxonomy" id="2771354"/>
    <lineage>
        <taxon>Bacteria</taxon>
        <taxon>Pseudomonadati</taxon>
        <taxon>Bacteroidota</taxon>
        <taxon>Cytophagia</taxon>
        <taxon>Cytophagales</taxon>
        <taxon>Cytophagaceae</taxon>
        <taxon>Spirosoma</taxon>
    </lineage>
</organism>
<keyword evidence="1" id="KW-0812">Transmembrane</keyword>
<keyword evidence="3" id="KW-1185">Reference proteome</keyword>
<comment type="caution">
    <text evidence="2">The sequence shown here is derived from an EMBL/GenBank/DDBJ whole genome shotgun (WGS) entry which is preliminary data.</text>
</comment>
<evidence type="ECO:0000313" key="2">
    <source>
        <dbReference type="EMBL" id="MBD2701053.1"/>
    </source>
</evidence>
<dbReference type="Proteomes" id="UP000598820">
    <property type="component" value="Unassembled WGS sequence"/>
</dbReference>
<protein>
    <recommendedName>
        <fullName evidence="4">DUF3592 domain-containing protein</fullName>
    </recommendedName>
</protein>
<dbReference type="EMBL" id="JACWZY010000007">
    <property type="protein sequence ID" value="MBD2701053.1"/>
    <property type="molecule type" value="Genomic_DNA"/>
</dbReference>
<evidence type="ECO:0008006" key="4">
    <source>
        <dbReference type="Google" id="ProtNLM"/>
    </source>
</evidence>
<name>A0A927AQR4_9BACT</name>
<feature type="transmembrane region" description="Helical" evidence="1">
    <location>
        <begin position="146"/>
        <end position="169"/>
    </location>
</feature>
<feature type="transmembrane region" description="Helical" evidence="1">
    <location>
        <begin position="176"/>
        <end position="195"/>
    </location>
</feature>
<reference evidence="2" key="1">
    <citation type="submission" date="2020-09" db="EMBL/GenBank/DDBJ databases">
        <authorList>
            <person name="Kim M.K."/>
        </authorList>
    </citation>
    <scope>NUCLEOTIDE SEQUENCE</scope>
    <source>
        <strain evidence="2">BT702</strain>
    </source>
</reference>
<dbReference type="AlphaFoldDB" id="A0A927AQR4"/>
<accession>A0A927AQR4</accession>
<gene>
    <name evidence="2" type="ORF">IC229_10440</name>
</gene>
<sequence>MLEELVKSIGRIYSFVASLVVTGLLGVATWGCWQFYEEFRLDNQFAKEGQRQVVRISEVDTKQKSWRDILGNVDYLTFTFRGKSYTTRYVLNNHFVSKGDTVHLIYHEQYDAFRQPVRAAQVAQTAQKSRLVRWSIIREFGNETNLLLLCIVLGTAFFFMASGLIATVLPVPALKTTARIVLATELVIFAAFLTYDTWRYFNYYDQLKEQGQSVSVQVLDTRSRSIGRSSSSFDWYEYEATVRFQEKVWIIVISEHDYSILKPNDTLQALYESSINDLMAADAPRDYLRVLAPLLFGVIAFAVLRSVVMDIFPAKPKAIP</sequence>
<evidence type="ECO:0000256" key="1">
    <source>
        <dbReference type="SAM" id="Phobius"/>
    </source>
</evidence>
<feature type="transmembrane region" description="Helical" evidence="1">
    <location>
        <begin position="287"/>
        <end position="308"/>
    </location>
</feature>
<keyword evidence="1" id="KW-0472">Membrane</keyword>
<proteinExistence type="predicted"/>